<feature type="region of interest" description="Disordered" evidence="7">
    <location>
        <begin position="922"/>
        <end position="954"/>
    </location>
</feature>
<reference evidence="9" key="1">
    <citation type="journal article" date="2021" name="Open Biol.">
        <title>Shared evolutionary footprints suggest mitochondrial oxidative damage underlies multiple complex I losses in fungi.</title>
        <authorList>
            <person name="Schikora-Tamarit M.A."/>
            <person name="Marcet-Houben M."/>
            <person name="Nosek J."/>
            <person name="Gabaldon T."/>
        </authorList>
    </citation>
    <scope>NUCLEOTIDE SEQUENCE</scope>
    <source>
        <strain evidence="9">CBS6341</strain>
    </source>
</reference>
<dbReference type="GO" id="GO:0005634">
    <property type="term" value="C:nucleus"/>
    <property type="evidence" value="ECO:0007669"/>
    <property type="project" value="TreeGrafter"/>
</dbReference>
<keyword evidence="2" id="KW-0862">Zinc</keyword>
<dbReference type="Pfam" id="PF00172">
    <property type="entry name" value="Zn_clus"/>
    <property type="match status" value="1"/>
</dbReference>
<dbReference type="InterPro" id="IPR001138">
    <property type="entry name" value="Zn2Cys6_DnaBD"/>
</dbReference>
<dbReference type="InterPro" id="IPR051430">
    <property type="entry name" value="Fungal_TF_Env_Response"/>
</dbReference>
<dbReference type="Gene3D" id="4.10.240.10">
    <property type="entry name" value="Zn(2)-C6 fungal-type DNA-binding domain"/>
    <property type="match status" value="1"/>
</dbReference>
<dbReference type="InterPro" id="IPR007219">
    <property type="entry name" value="XnlR_reg_dom"/>
</dbReference>
<dbReference type="Proteomes" id="UP000769528">
    <property type="component" value="Unassembled WGS sequence"/>
</dbReference>
<proteinExistence type="predicted"/>
<dbReference type="PANTHER" id="PTHR31944:SF131">
    <property type="entry name" value="HEME-RESPONSIVE ZINC FINGER TRANSCRIPTION FACTOR HAP1"/>
    <property type="match status" value="1"/>
</dbReference>
<dbReference type="SMART" id="SM00906">
    <property type="entry name" value="Fungal_trans"/>
    <property type="match status" value="1"/>
</dbReference>
<evidence type="ECO:0000256" key="3">
    <source>
        <dbReference type="ARBA" id="ARBA00023015"/>
    </source>
</evidence>
<evidence type="ECO:0000313" key="9">
    <source>
        <dbReference type="EMBL" id="KAH3675057.1"/>
    </source>
</evidence>
<evidence type="ECO:0000256" key="6">
    <source>
        <dbReference type="ARBA" id="ARBA00023242"/>
    </source>
</evidence>
<evidence type="ECO:0000256" key="4">
    <source>
        <dbReference type="ARBA" id="ARBA00023125"/>
    </source>
</evidence>
<accession>A0A9P8PP46</accession>
<dbReference type="CDD" id="cd00067">
    <property type="entry name" value="GAL4"/>
    <property type="match status" value="1"/>
</dbReference>
<evidence type="ECO:0000256" key="7">
    <source>
        <dbReference type="SAM" id="MobiDB-lite"/>
    </source>
</evidence>
<reference evidence="9" key="2">
    <citation type="submission" date="2021-01" db="EMBL/GenBank/DDBJ databases">
        <authorList>
            <person name="Schikora-Tamarit M.A."/>
        </authorList>
    </citation>
    <scope>NUCLEOTIDE SEQUENCE</scope>
    <source>
        <strain evidence="9">CBS6341</strain>
    </source>
</reference>
<dbReference type="PROSITE" id="PS50048">
    <property type="entry name" value="ZN2_CY6_FUNGAL_2"/>
    <property type="match status" value="1"/>
</dbReference>
<evidence type="ECO:0000313" key="10">
    <source>
        <dbReference type="Proteomes" id="UP000769528"/>
    </source>
</evidence>
<dbReference type="InterPro" id="IPR036864">
    <property type="entry name" value="Zn2-C6_fun-type_DNA-bd_sf"/>
</dbReference>
<gene>
    <name evidence="9" type="ORF">WICMUC_002889</name>
</gene>
<keyword evidence="1" id="KW-0479">Metal-binding</keyword>
<dbReference type="CDD" id="cd12148">
    <property type="entry name" value="fungal_TF_MHR"/>
    <property type="match status" value="1"/>
</dbReference>
<dbReference type="GO" id="GO:0006351">
    <property type="term" value="P:DNA-templated transcription"/>
    <property type="evidence" value="ECO:0007669"/>
    <property type="project" value="InterPro"/>
</dbReference>
<organism evidence="9 10">
    <name type="scientific">Wickerhamomyces mucosus</name>
    <dbReference type="NCBI Taxonomy" id="1378264"/>
    <lineage>
        <taxon>Eukaryota</taxon>
        <taxon>Fungi</taxon>
        <taxon>Dikarya</taxon>
        <taxon>Ascomycota</taxon>
        <taxon>Saccharomycotina</taxon>
        <taxon>Saccharomycetes</taxon>
        <taxon>Phaffomycetales</taxon>
        <taxon>Wickerhamomycetaceae</taxon>
        <taxon>Wickerhamomyces</taxon>
    </lineage>
</organism>
<dbReference type="AlphaFoldDB" id="A0A9P8PP46"/>
<comment type="caution">
    <text evidence="9">The sequence shown here is derived from an EMBL/GenBank/DDBJ whole genome shotgun (WGS) entry which is preliminary data.</text>
</comment>
<feature type="compositionally biased region" description="Low complexity" evidence="7">
    <location>
        <begin position="922"/>
        <end position="942"/>
    </location>
</feature>
<dbReference type="GO" id="GO:0000978">
    <property type="term" value="F:RNA polymerase II cis-regulatory region sequence-specific DNA binding"/>
    <property type="evidence" value="ECO:0007669"/>
    <property type="project" value="TreeGrafter"/>
</dbReference>
<keyword evidence="10" id="KW-1185">Reference proteome</keyword>
<keyword evidence="5" id="KW-0804">Transcription</keyword>
<dbReference type="Pfam" id="PF04082">
    <property type="entry name" value="Fungal_trans"/>
    <property type="match status" value="1"/>
</dbReference>
<feature type="compositionally biased region" description="Polar residues" evidence="7">
    <location>
        <begin position="943"/>
        <end position="954"/>
    </location>
</feature>
<dbReference type="SUPFAM" id="SSF57701">
    <property type="entry name" value="Zn2/Cys6 DNA-binding domain"/>
    <property type="match status" value="1"/>
</dbReference>
<dbReference type="GO" id="GO:0008270">
    <property type="term" value="F:zinc ion binding"/>
    <property type="evidence" value="ECO:0007669"/>
    <property type="project" value="InterPro"/>
</dbReference>
<evidence type="ECO:0000256" key="5">
    <source>
        <dbReference type="ARBA" id="ARBA00023163"/>
    </source>
</evidence>
<dbReference type="SMART" id="SM00066">
    <property type="entry name" value="GAL4"/>
    <property type="match status" value="1"/>
</dbReference>
<feature type="domain" description="Zn(2)-C6 fungal-type" evidence="8">
    <location>
        <begin position="23"/>
        <end position="55"/>
    </location>
</feature>
<protein>
    <recommendedName>
        <fullName evidence="8">Zn(2)-C6 fungal-type domain-containing protein</fullName>
    </recommendedName>
</protein>
<evidence type="ECO:0000256" key="1">
    <source>
        <dbReference type="ARBA" id="ARBA00022723"/>
    </source>
</evidence>
<dbReference type="GO" id="GO:0001228">
    <property type="term" value="F:DNA-binding transcription activator activity, RNA polymerase II-specific"/>
    <property type="evidence" value="ECO:0007669"/>
    <property type="project" value="TreeGrafter"/>
</dbReference>
<dbReference type="PROSITE" id="PS00463">
    <property type="entry name" value="ZN2_CY6_FUNGAL_1"/>
    <property type="match status" value="1"/>
</dbReference>
<evidence type="ECO:0000256" key="2">
    <source>
        <dbReference type="ARBA" id="ARBA00022833"/>
    </source>
</evidence>
<evidence type="ECO:0000259" key="8">
    <source>
        <dbReference type="PROSITE" id="PS50048"/>
    </source>
</evidence>
<keyword evidence="4" id="KW-0238">DNA-binding</keyword>
<dbReference type="EMBL" id="JAEUBF010000782">
    <property type="protein sequence ID" value="KAH3675057.1"/>
    <property type="molecule type" value="Genomic_DNA"/>
</dbReference>
<dbReference type="PANTHER" id="PTHR31944">
    <property type="entry name" value="HEME-RESPONSIVE ZINC FINGER TRANSCRIPTION FACTOR HAP1"/>
    <property type="match status" value="1"/>
</dbReference>
<keyword evidence="6" id="KW-0539">Nucleus</keyword>
<keyword evidence="3" id="KW-0805">Transcription regulation</keyword>
<sequence length="1040" mass="119415">MMSKAKKSTTKEEHKKRNRVPVSCTICRRRKVKCSKERPVCKGCEKTGVGHLCHYIDPKWTQPLSTNELNSDIIPSENQEVLRLRERIKILEMELYGTSPGQDKQHSNSLEVQQISLGQRFDMLHHKGTNTVHLGTTSWLAIMKGDPYLRVLWAHIFKMRKQVEEFKKRMIQQSKNQNQNDFITDIGKCPVMHNGNSKENKCPVVHNHEEKIIRKYPISLTENAKEVDANTSPLSPTKCDKPDVVCPVTHRTAKFDAKCPVIHKSQSNDIRDTQTNISAVGTKPQPTAVEFNEENGCPLMFGDNTFLKELDKQKTENKQNVEGEVRYLKKSLSTSDTRHKRSNQFHDSLHDEDLFDQFKENPINTIEKLLPNKKTLDLLIDRFFDIVYIYMPFVDEESFRKSATLIFQGEQKLTLNVSKSLDFAFVGTVCIILRLSWLSLPKNSTYKYLKKTINNKTYQEDLSRIEYLQLPENEVSDKLIDFIKTLFMNLQLSKKSCIETIQCSLFTIIYSKYSPHESNTLDGSDSQLFLGMIVTMAMKFGLYRDPSNFDNFKDEKQGHLWRKIWYCLINLDVEQSMNLGCPLMLSSQVGYSDTQLVIVPAFEDDLKELTVIQILNIQNKFDNLITKSLKILLNIKTSPKKYQIDELITLLTDSVSGFNTTEYSVPQLGEILVNRHKSDPLYSSALRAYQFKFNCLANMMIYLLNYILFINFEPTGTKDIEIYRVAKDYAQSALDSALEGYRNCTLFFDCGLDYFGPGADLILSPLLLLIGHRSIQFMVSLILRSRCGPYMKPHIIDKDNYNKDQELTIKDEEPAVSIDELHNFYKTDVDSGEKLAMILLTHMENFSKLTNELGEKYQYSWRMSKAVKFFITLLRKPVNIVKAIVKTENVRNVENNTGFVSNILNSVPLILSSEEEGYAMNNSESISSSNSSNFSSNSRSDSTVPSETTEFSAETENDVTNILTDIPDFIVPNSDLLFNNFNDILSQKSYYDLFNTPSSKDWDFNNLGSDIFFTNSDQIQPSIQDDFDINLDMNSFSGLF</sequence>
<name>A0A9P8PP46_9ASCO</name>
<dbReference type="OrthoDB" id="4159781at2759"/>